<accession>A0ACC0P312</accession>
<sequence>MKKKLKEEFLPFHQHLNVDSLTSFGKSKSLGAIPTENEPLNGTLEARNPSTCGKFECFKFGESSLQLEVGEKASEHVPNPLFVKEVIEPSCNDDYEYTNVPVFDEYPRDDLRMFLEMNVCLRLKMGVKICPSLLSLQMKTLEVILKMFPRSVTSLMRSFILIVKREDLFTLSRKGSSCIGNKDRKCKKGKELILLWVCYQSPKRLFLISR</sequence>
<evidence type="ECO:0000313" key="2">
    <source>
        <dbReference type="Proteomes" id="UP001062846"/>
    </source>
</evidence>
<reference evidence="1" key="1">
    <citation type="submission" date="2022-02" db="EMBL/GenBank/DDBJ databases">
        <title>Plant Genome Project.</title>
        <authorList>
            <person name="Zhang R.-G."/>
        </authorList>
    </citation>
    <scope>NUCLEOTIDE SEQUENCE</scope>
    <source>
        <strain evidence="1">AT1</strain>
    </source>
</reference>
<protein>
    <submittedName>
        <fullName evidence="1">Uncharacterized protein</fullName>
    </submittedName>
</protein>
<keyword evidence="2" id="KW-1185">Reference proteome</keyword>
<evidence type="ECO:0000313" key="1">
    <source>
        <dbReference type="EMBL" id="KAI8559845.1"/>
    </source>
</evidence>
<gene>
    <name evidence="1" type="ORF">RHMOL_Rhmol04G0206700</name>
</gene>
<proteinExistence type="predicted"/>
<dbReference type="EMBL" id="CM046391">
    <property type="protein sequence ID" value="KAI8559845.1"/>
    <property type="molecule type" value="Genomic_DNA"/>
</dbReference>
<organism evidence="1 2">
    <name type="scientific">Rhododendron molle</name>
    <name type="common">Chinese azalea</name>
    <name type="synonym">Azalea mollis</name>
    <dbReference type="NCBI Taxonomy" id="49168"/>
    <lineage>
        <taxon>Eukaryota</taxon>
        <taxon>Viridiplantae</taxon>
        <taxon>Streptophyta</taxon>
        <taxon>Embryophyta</taxon>
        <taxon>Tracheophyta</taxon>
        <taxon>Spermatophyta</taxon>
        <taxon>Magnoliopsida</taxon>
        <taxon>eudicotyledons</taxon>
        <taxon>Gunneridae</taxon>
        <taxon>Pentapetalae</taxon>
        <taxon>asterids</taxon>
        <taxon>Ericales</taxon>
        <taxon>Ericaceae</taxon>
        <taxon>Ericoideae</taxon>
        <taxon>Rhodoreae</taxon>
        <taxon>Rhododendron</taxon>
    </lineage>
</organism>
<name>A0ACC0P312_RHOML</name>
<comment type="caution">
    <text evidence="1">The sequence shown here is derived from an EMBL/GenBank/DDBJ whole genome shotgun (WGS) entry which is preliminary data.</text>
</comment>
<dbReference type="Proteomes" id="UP001062846">
    <property type="component" value="Chromosome 4"/>
</dbReference>